<evidence type="ECO:0000313" key="2">
    <source>
        <dbReference type="Proteomes" id="UP000199230"/>
    </source>
</evidence>
<accession>A0A1H3R713</accession>
<dbReference type="InterPro" id="IPR011664">
    <property type="entry name" value="Abi_system_AbiD/AbiF-like"/>
</dbReference>
<name>A0A1H3R713_9FIRM</name>
<sequence length="293" mass="34199">MDSNQNEDVRIKKPTTFSEQVEILMARGLTIEDRATAEDILSKISYYRLSAYTLHCKQSNKFKDGVSIENIYALYEFDKKFRNLVAGTLESIEIAFRTQIAYTLAHEYEATGYLNSDNFLDESVHKDTVDKLLNEIDRSDEIFVKHHKDKYEGVFPIWVAIEVASFGLVSRIYSNLKNEDKSTISKTYYNLPHRYVKSWLYALSTFRSKCAHHGRIYNKKLTIKPILHKKDLQKGIRNDQVFSVLYIIKKLIRDSSEWNGFVTNLEALIESYDMVDTNLMGFPEKWIEILRTS</sequence>
<proteinExistence type="predicted"/>
<keyword evidence="2" id="KW-1185">Reference proteome</keyword>
<reference evidence="1 2" key="1">
    <citation type="submission" date="2016-10" db="EMBL/GenBank/DDBJ databases">
        <authorList>
            <person name="de Groot N.N."/>
        </authorList>
    </citation>
    <scope>NUCLEOTIDE SEQUENCE [LARGE SCALE GENOMIC DNA]</scope>
    <source>
        <strain evidence="1 2">APO</strain>
    </source>
</reference>
<dbReference type="InterPro" id="IPR017034">
    <property type="entry name" value="Abi_system_AbiD/AbiF"/>
</dbReference>
<dbReference type="Proteomes" id="UP000199230">
    <property type="component" value="Unassembled WGS sequence"/>
</dbReference>
<dbReference type="Pfam" id="PF07751">
    <property type="entry name" value="Abi_2"/>
    <property type="match status" value="1"/>
</dbReference>
<dbReference type="OrthoDB" id="5363652at2"/>
<protein>
    <submittedName>
        <fullName evidence="1">Abortive infection bacteriophage resistance protein</fullName>
    </submittedName>
</protein>
<dbReference type="AlphaFoldDB" id="A0A1H3R713"/>
<dbReference type="PIRSF" id="PIRSF034934">
    <property type="entry name" value="AbiF_AbiD"/>
    <property type="match status" value="1"/>
</dbReference>
<organism evidence="1 2">
    <name type="scientific">Tindallia californiensis</name>
    <dbReference type="NCBI Taxonomy" id="159292"/>
    <lineage>
        <taxon>Bacteria</taxon>
        <taxon>Bacillati</taxon>
        <taxon>Bacillota</taxon>
        <taxon>Clostridia</taxon>
        <taxon>Peptostreptococcales</taxon>
        <taxon>Tindalliaceae</taxon>
        <taxon>Tindallia</taxon>
    </lineage>
</organism>
<dbReference type="RefSeq" id="WP_093315474.1">
    <property type="nucleotide sequence ID" value="NZ_FNPV01000012.1"/>
</dbReference>
<dbReference type="EMBL" id="FNPV01000012">
    <property type="protein sequence ID" value="SDZ21028.1"/>
    <property type="molecule type" value="Genomic_DNA"/>
</dbReference>
<evidence type="ECO:0000313" key="1">
    <source>
        <dbReference type="EMBL" id="SDZ21028.1"/>
    </source>
</evidence>
<gene>
    <name evidence="1" type="ORF">SAMN05192546_11230</name>
</gene>